<gene>
    <name evidence="2" type="ORF">KQY15_02725</name>
</gene>
<dbReference type="Proteomes" id="UP000704611">
    <property type="component" value="Unassembled WGS sequence"/>
</dbReference>
<feature type="signal peptide" evidence="1">
    <location>
        <begin position="1"/>
        <end position="20"/>
    </location>
</feature>
<dbReference type="EMBL" id="JAHRID010000001">
    <property type="protein sequence ID" value="MBV2128011.1"/>
    <property type="molecule type" value="Genomic_DNA"/>
</dbReference>
<name>A0ABS6MGQ6_9GAMM</name>
<organism evidence="2 3">
    <name type="scientific">Arsukibacterium indicum</name>
    <dbReference type="NCBI Taxonomy" id="2848612"/>
    <lineage>
        <taxon>Bacteria</taxon>
        <taxon>Pseudomonadati</taxon>
        <taxon>Pseudomonadota</taxon>
        <taxon>Gammaproteobacteria</taxon>
        <taxon>Chromatiales</taxon>
        <taxon>Chromatiaceae</taxon>
        <taxon>Arsukibacterium</taxon>
    </lineage>
</organism>
<comment type="caution">
    <text evidence="2">The sequence shown here is derived from an EMBL/GenBank/DDBJ whole genome shotgun (WGS) entry which is preliminary data.</text>
</comment>
<proteinExistence type="predicted"/>
<dbReference type="Pfam" id="PF17963">
    <property type="entry name" value="Big_9"/>
    <property type="match status" value="1"/>
</dbReference>
<dbReference type="PROSITE" id="PS51257">
    <property type="entry name" value="PROKAR_LIPOPROTEIN"/>
    <property type="match status" value="1"/>
</dbReference>
<reference evidence="2 3" key="1">
    <citation type="submission" date="2021-06" db="EMBL/GenBank/DDBJ databases">
        <title>Rheinheimera indica sp. nov., isolated from deep-sea sediment.</title>
        <authorList>
            <person name="Wang Z."/>
            <person name="Zhang X.-Y."/>
        </authorList>
    </citation>
    <scope>NUCLEOTIDE SEQUENCE [LARGE SCALE GENOMIC DNA]</scope>
    <source>
        <strain evidence="2 3">SM2107</strain>
    </source>
</reference>
<evidence type="ECO:0000313" key="2">
    <source>
        <dbReference type="EMBL" id="MBV2128011.1"/>
    </source>
</evidence>
<feature type="chain" id="PRO_5045324626" evidence="1">
    <location>
        <begin position="21"/>
        <end position="164"/>
    </location>
</feature>
<accession>A0ABS6MGQ6</accession>
<evidence type="ECO:0000313" key="3">
    <source>
        <dbReference type="Proteomes" id="UP000704611"/>
    </source>
</evidence>
<keyword evidence="1" id="KW-0732">Signal</keyword>
<evidence type="ECO:0000256" key="1">
    <source>
        <dbReference type="SAM" id="SignalP"/>
    </source>
</evidence>
<keyword evidence="3" id="KW-1185">Reference proteome</keyword>
<dbReference type="RefSeq" id="WP_217666974.1">
    <property type="nucleotide sequence ID" value="NZ_JAHRID010000001.1"/>
</dbReference>
<sequence>MKSIILKTAVTLAVMTGLSACNSSSDDEPNSPPQFQGTSFVTETDVAISDRLTASDPDGDQISFNLLSEAVSGSVVLQRNGDFVYTPPAEFTGTDSFRVQITDGKNFVESMVSIDIQVAVVSFLNYSRSAFAQEADAAPLPVNGREFTMDAMSEADYADLLQGL</sequence>
<protein>
    <submittedName>
        <fullName evidence="2">Cadherin-like domain-containing protein</fullName>
    </submittedName>
</protein>